<dbReference type="AlphaFoldDB" id="A0A0N5A450"/>
<feature type="compositionally biased region" description="Polar residues" evidence="1">
    <location>
        <begin position="1"/>
        <end position="18"/>
    </location>
</feature>
<dbReference type="WBParaSite" id="PTRK_0001640100.1">
    <property type="protein sequence ID" value="PTRK_0001640100.1"/>
    <property type="gene ID" value="PTRK_0001640100"/>
</dbReference>
<name>A0A0N5A450_PARTI</name>
<accession>A0A0N5A450</accession>
<sequence>MTSNIMDRYSNDQISDSTTDNHKKSIASILNNNNFKSKKKRRKSIGTPGDDVKPNYDIATPKLLPRIQINETQISRSTDDTPTRSRKLSKYNNIVLRGDPE</sequence>
<dbReference type="Proteomes" id="UP000038045">
    <property type="component" value="Unplaced"/>
</dbReference>
<feature type="region of interest" description="Disordered" evidence="1">
    <location>
        <begin position="1"/>
        <end position="101"/>
    </location>
</feature>
<evidence type="ECO:0000313" key="3">
    <source>
        <dbReference type="WBParaSite" id="PTRK_0001640100.1"/>
    </source>
</evidence>
<reference evidence="3" key="1">
    <citation type="submission" date="2017-02" db="UniProtKB">
        <authorList>
            <consortium name="WormBaseParasite"/>
        </authorList>
    </citation>
    <scope>IDENTIFICATION</scope>
</reference>
<protein>
    <submittedName>
        <fullName evidence="3">Uncharacterized protein</fullName>
    </submittedName>
</protein>
<keyword evidence="2" id="KW-1185">Reference proteome</keyword>
<evidence type="ECO:0000256" key="1">
    <source>
        <dbReference type="SAM" id="MobiDB-lite"/>
    </source>
</evidence>
<proteinExistence type="predicted"/>
<evidence type="ECO:0000313" key="2">
    <source>
        <dbReference type="Proteomes" id="UP000038045"/>
    </source>
</evidence>
<organism evidence="2 3">
    <name type="scientific">Parastrongyloides trichosuri</name>
    <name type="common">Possum-specific nematode worm</name>
    <dbReference type="NCBI Taxonomy" id="131310"/>
    <lineage>
        <taxon>Eukaryota</taxon>
        <taxon>Metazoa</taxon>
        <taxon>Ecdysozoa</taxon>
        <taxon>Nematoda</taxon>
        <taxon>Chromadorea</taxon>
        <taxon>Rhabditida</taxon>
        <taxon>Tylenchina</taxon>
        <taxon>Panagrolaimomorpha</taxon>
        <taxon>Strongyloidoidea</taxon>
        <taxon>Strongyloididae</taxon>
        <taxon>Parastrongyloides</taxon>
    </lineage>
</organism>
<dbReference type="STRING" id="131310.A0A0N5A450"/>